<dbReference type="Pfam" id="PF06245">
    <property type="entry name" value="DUF1015"/>
    <property type="match status" value="1"/>
</dbReference>
<evidence type="ECO:0000313" key="1">
    <source>
        <dbReference type="EMBL" id="CUR59485.1"/>
    </source>
</evidence>
<evidence type="ECO:0008006" key="2">
    <source>
        <dbReference type="Google" id="ProtNLM"/>
    </source>
</evidence>
<reference evidence="1" key="1">
    <citation type="submission" date="2015-08" db="EMBL/GenBank/DDBJ databases">
        <authorList>
            <person name="Babu N.S."/>
            <person name="Beckwith C.J."/>
            <person name="Beseler K.G."/>
            <person name="Brison A."/>
            <person name="Carone J.V."/>
            <person name="Caskin T.P."/>
            <person name="Diamond M."/>
            <person name="Durham M.E."/>
            <person name="Foxe J.M."/>
            <person name="Go M."/>
            <person name="Henderson B.A."/>
            <person name="Jones I.B."/>
            <person name="McGettigan J.A."/>
            <person name="Micheletti S.J."/>
            <person name="Nasrallah M.E."/>
            <person name="Ortiz D."/>
            <person name="Piller C.R."/>
            <person name="Privatt S.R."/>
            <person name="Schneider S.L."/>
            <person name="Sharp S."/>
            <person name="Smith T.C."/>
            <person name="Stanton J.D."/>
            <person name="Ullery H.E."/>
            <person name="Wilson R.J."/>
            <person name="Serrano M.G."/>
            <person name="Buck G."/>
            <person name="Lee V."/>
            <person name="Wang Y."/>
            <person name="Carvalho R."/>
            <person name="Voegtly L."/>
            <person name="Shi R."/>
            <person name="Duckworth R."/>
            <person name="Johnson A."/>
            <person name="Loviza R."/>
            <person name="Walstead R."/>
            <person name="Shah Z."/>
            <person name="Kiflezghi M."/>
            <person name="Wade K."/>
            <person name="Ball S.L."/>
            <person name="Bradley K.W."/>
            <person name="Asai D.J."/>
            <person name="Bowman C.A."/>
            <person name="Russell D.A."/>
            <person name="Pope W.H."/>
            <person name="Jacobs-Sera D."/>
            <person name="Hendrix R.W."/>
            <person name="Hatfull G.F."/>
        </authorList>
    </citation>
    <scope>NUCLEOTIDE SEQUENCE</scope>
</reference>
<dbReference type="AlphaFoldDB" id="A0A2P2CBW2"/>
<organism evidence="1">
    <name type="scientific">metagenome</name>
    <dbReference type="NCBI Taxonomy" id="256318"/>
    <lineage>
        <taxon>unclassified sequences</taxon>
        <taxon>metagenomes</taxon>
    </lineage>
</organism>
<gene>
    <name evidence="1" type="ORF">NOCA1170264</name>
</gene>
<sequence length="372" mass="40575">MDFATVVPPYVAKPLTLHPFRAVMLAPKRVGDPASARALARPYRDVASRLTGWIEQGRATSDTEPAVYLHEYTAGGLTVRGLVGALDMSHRADALAERAVWPHEAIHPEQAGELADRMLQMDLNPAPILLVHHGDPALRAVLTEVARTRPGWRYLDRSGQRQRIWAIRDPAQLETIADTLSRSRCLLADGHHRYAAYLRLQEEHPGTPWDAGLAMIVDQDDTPLFLGAIHRTLTGTTLTDLTTAVRATGAEVTISSRQHALSALDSTHLVLTDGDVWHTAAPRDLDHQAAVAWFHERALPLLAQPVQRVQHHHNVDDALGAASPTSPAVLLPSPDFEQVQTLIESGGLLPEKATSFQPKPSLGVLMRPVTGG</sequence>
<dbReference type="PANTHER" id="PTHR36454:SF1">
    <property type="entry name" value="DUF1015 DOMAIN-CONTAINING PROTEIN"/>
    <property type="match status" value="1"/>
</dbReference>
<dbReference type="PANTHER" id="PTHR36454">
    <property type="entry name" value="LMO2823 PROTEIN"/>
    <property type="match status" value="1"/>
</dbReference>
<protein>
    <recommendedName>
        <fullName evidence="2">DUF1015 domain-containing protein</fullName>
    </recommendedName>
</protein>
<proteinExistence type="predicted"/>
<accession>A0A2P2CBW2</accession>
<dbReference type="EMBL" id="CZKB01000009">
    <property type="protein sequence ID" value="CUR59485.1"/>
    <property type="molecule type" value="Genomic_DNA"/>
</dbReference>
<dbReference type="InterPro" id="IPR008323">
    <property type="entry name" value="UCP033563"/>
</dbReference>
<name>A0A2P2CBW2_9ZZZZ</name>